<feature type="transmembrane region" description="Helical" evidence="1">
    <location>
        <begin position="21"/>
        <end position="38"/>
    </location>
</feature>
<gene>
    <name evidence="2" type="ORF">UU65_C0003G0121</name>
</gene>
<dbReference type="AlphaFoldDB" id="A0A0G0YHM3"/>
<dbReference type="Proteomes" id="UP000033869">
    <property type="component" value="Unassembled WGS sequence"/>
</dbReference>
<sequence>MIIVLGTPVDYPLIARSTKKILEVIFSMLMLIAIALLTNEGEIRG</sequence>
<accession>A0A0G0YHM3</accession>
<evidence type="ECO:0000256" key="1">
    <source>
        <dbReference type="SAM" id="Phobius"/>
    </source>
</evidence>
<organism evidence="2 3">
    <name type="scientific">candidate division CPR2 bacterium GW2011_GWC1_41_48</name>
    <dbReference type="NCBI Taxonomy" id="1618344"/>
    <lineage>
        <taxon>Bacteria</taxon>
        <taxon>Bacteria division CPR2</taxon>
    </lineage>
</organism>
<proteinExistence type="predicted"/>
<dbReference type="EMBL" id="LCBL01000003">
    <property type="protein sequence ID" value="KKS09066.1"/>
    <property type="molecule type" value="Genomic_DNA"/>
</dbReference>
<reference evidence="2 3" key="1">
    <citation type="journal article" date="2015" name="Nature">
        <title>rRNA introns, odd ribosomes, and small enigmatic genomes across a large radiation of phyla.</title>
        <authorList>
            <person name="Brown C.T."/>
            <person name="Hug L.A."/>
            <person name="Thomas B.C."/>
            <person name="Sharon I."/>
            <person name="Castelle C.J."/>
            <person name="Singh A."/>
            <person name="Wilkins M.J."/>
            <person name="Williams K.H."/>
            <person name="Banfield J.F."/>
        </authorList>
    </citation>
    <scope>NUCLEOTIDE SEQUENCE [LARGE SCALE GENOMIC DNA]</scope>
</reference>
<keyword evidence="1" id="KW-0812">Transmembrane</keyword>
<comment type="caution">
    <text evidence="2">The sequence shown here is derived from an EMBL/GenBank/DDBJ whole genome shotgun (WGS) entry which is preliminary data.</text>
</comment>
<evidence type="ECO:0000313" key="2">
    <source>
        <dbReference type="EMBL" id="KKS09066.1"/>
    </source>
</evidence>
<keyword evidence="1" id="KW-1133">Transmembrane helix</keyword>
<evidence type="ECO:0000313" key="3">
    <source>
        <dbReference type="Proteomes" id="UP000033869"/>
    </source>
</evidence>
<name>A0A0G0YHM3_UNCC2</name>
<protein>
    <submittedName>
        <fullName evidence="2">Uncharacterized protein</fullName>
    </submittedName>
</protein>
<keyword evidence="1" id="KW-0472">Membrane</keyword>